<evidence type="ECO:0000313" key="2">
    <source>
        <dbReference type="EMBL" id="KAH3893766.1"/>
    </source>
</evidence>
<comment type="caution">
    <text evidence="2">The sequence shown here is derived from an EMBL/GenBank/DDBJ whole genome shotgun (WGS) entry which is preliminary data.</text>
</comment>
<reference evidence="2" key="1">
    <citation type="journal article" date="2019" name="bioRxiv">
        <title>The Genome of the Zebra Mussel, Dreissena polymorpha: A Resource for Invasive Species Research.</title>
        <authorList>
            <person name="McCartney M.A."/>
            <person name="Auch B."/>
            <person name="Kono T."/>
            <person name="Mallez S."/>
            <person name="Zhang Y."/>
            <person name="Obille A."/>
            <person name="Becker A."/>
            <person name="Abrahante J.E."/>
            <person name="Garbe J."/>
            <person name="Badalamenti J.P."/>
            <person name="Herman A."/>
            <person name="Mangelson H."/>
            <person name="Liachko I."/>
            <person name="Sullivan S."/>
            <person name="Sone E.D."/>
            <person name="Koren S."/>
            <person name="Silverstein K.A.T."/>
            <person name="Beckman K.B."/>
            <person name="Gohl D.M."/>
        </authorList>
    </citation>
    <scope>NUCLEOTIDE SEQUENCE</scope>
    <source>
        <strain evidence="2">Duluth1</strain>
        <tissue evidence="2">Whole animal</tissue>
    </source>
</reference>
<feature type="domain" description="Mitochondria-eating protein C-terminal" evidence="1">
    <location>
        <begin position="18"/>
        <end position="209"/>
    </location>
</feature>
<dbReference type="Proteomes" id="UP000828390">
    <property type="component" value="Unassembled WGS sequence"/>
</dbReference>
<proteinExistence type="predicted"/>
<evidence type="ECO:0000259" key="1">
    <source>
        <dbReference type="Pfam" id="PF16026"/>
    </source>
</evidence>
<name>A0A9D4NFL9_DREPO</name>
<dbReference type="AlphaFoldDB" id="A0A9D4NFL9"/>
<protein>
    <recommendedName>
        <fullName evidence="1">Mitochondria-eating protein C-terminal domain-containing protein</fullName>
    </recommendedName>
</protein>
<sequence>MMEESGSLENTNDELSNTRLAERFDGSLKQRWIDICESLGDAFTEIQYLNNLSYVMQLVFNECSLTVEGTEKPMLQLAKYANEDKNKVRHSLRVVRKPIGQKQTTRDCVVKDIVARVKTDDCVNDLLTNHNLPGATVANIQIFLNDLVDICWLMCIANPPLKLNFEVKGVEYKLVSQRFMEFATTWNNTYSDGNPGAVYLVAWPAVEREDSKGNGGFLKKGEAIVCR</sequence>
<organism evidence="2 3">
    <name type="scientific">Dreissena polymorpha</name>
    <name type="common">Zebra mussel</name>
    <name type="synonym">Mytilus polymorpha</name>
    <dbReference type="NCBI Taxonomy" id="45954"/>
    <lineage>
        <taxon>Eukaryota</taxon>
        <taxon>Metazoa</taxon>
        <taxon>Spiralia</taxon>
        <taxon>Lophotrochozoa</taxon>
        <taxon>Mollusca</taxon>
        <taxon>Bivalvia</taxon>
        <taxon>Autobranchia</taxon>
        <taxon>Heteroconchia</taxon>
        <taxon>Euheterodonta</taxon>
        <taxon>Imparidentia</taxon>
        <taxon>Neoheterodontei</taxon>
        <taxon>Myida</taxon>
        <taxon>Dreissenoidea</taxon>
        <taxon>Dreissenidae</taxon>
        <taxon>Dreissena</taxon>
    </lineage>
</organism>
<dbReference type="OrthoDB" id="10589761at2759"/>
<accession>A0A9D4NFL9</accession>
<dbReference type="EMBL" id="JAIWYP010000001">
    <property type="protein sequence ID" value="KAH3893766.1"/>
    <property type="molecule type" value="Genomic_DNA"/>
</dbReference>
<evidence type="ECO:0000313" key="3">
    <source>
        <dbReference type="Proteomes" id="UP000828390"/>
    </source>
</evidence>
<reference evidence="2" key="2">
    <citation type="submission" date="2020-11" db="EMBL/GenBank/DDBJ databases">
        <authorList>
            <person name="McCartney M.A."/>
            <person name="Auch B."/>
            <person name="Kono T."/>
            <person name="Mallez S."/>
            <person name="Becker A."/>
            <person name="Gohl D.M."/>
            <person name="Silverstein K.A.T."/>
            <person name="Koren S."/>
            <person name="Bechman K.B."/>
            <person name="Herman A."/>
            <person name="Abrahante J.E."/>
            <person name="Garbe J."/>
        </authorList>
    </citation>
    <scope>NUCLEOTIDE SEQUENCE</scope>
    <source>
        <strain evidence="2">Duluth1</strain>
        <tissue evidence="2">Whole animal</tissue>
    </source>
</reference>
<dbReference type="InterPro" id="IPR031981">
    <property type="entry name" value="MIEAP_C"/>
</dbReference>
<gene>
    <name evidence="2" type="ORF">DPMN_017917</name>
</gene>
<dbReference type="Pfam" id="PF16026">
    <property type="entry name" value="MIEAP"/>
    <property type="match status" value="1"/>
</dbReference>
<keyword evidence="3" id="KW-1185">Reference proteome</keyword>